<dbReference type="OrthoDB" id="6658576at2"/>
<organism evidence="2 3">
    <name type="scientific">Ignatzschineria ureiclastica</name>
    <dbReference type="NCBI Taxonomy" id="472582"/>
    <lineage>
        <taxon>Bacteria</taxon>
        <taxon>Pseudomonadati</taxon>
        <taxon>Pseudomonadota</taxon>
        <taxon>Gammaproteobacteria</taxon>
        <taxon>Cardiobacteriales</taxon>
        <taxon>Ignatzschineriaceae</taxon>
        <taxon>Ignatzschineria</taxon>
    </lineage>
</organism>
<gene>
    <name evidence="2" type="ORF">DC083_04720</name>
</gene>
<evidence type="ECO:0000313" key="3">
    <source>
        <dbReference type="Proteomes" id="UP000245020"/>
    </source>
</evidence>
<feature type="domain" description="Transposase Synechocystis PCC 6803" evidence="1">
    <location>
        <begin position="1"/>
        <end position="103"/>
    </location>
</feature>
<dbReference type="Pfam" id="PF01710">
    <property type="entry name" value="HTH_Tnp_IS630"/>
    <property type="match status" value="1"/>
</dbReference>
<accession>A0A2U2AEZ3</accession>
<sequence>MSYGKDLRKRVLDFVAEGGSKAEAARRFCVHPSTVYEWLKTPTIYEAKKTRERTPQRYTYKQLSDFLEQHPDAFLKEIASHFGVSIGSITHSLKKMKITRKKDFKIP</sequence>
<dbReference type="InterPro" id="IPR036388">
    <property type="entry name" value="WH-like_DNA-bd_sf"/>
</dbReference>
<keyword evidence="3" id="KW-1185">Reference proteome</keyword>
<dbReference type="Proteomes" id="UP000245020">
    <property type="component" value="Unassembled WGS sequence"/>
</dbReference>
<dbReference type="EMBL" id="QEWQ01000003">
    <property type="protein sequence ID" value="PWD81197.1"/>
    <property type="molecule type" value="Genomic_DNA"/>
</dbReference>
<dbReference type="RefSeq" id="WP_109189094.1">
    <property type="nucleotide sequence ID" value="NZ_BMYA01000003.1"/>
</dbReference>
<dbReference type="Gene3D" id="1.10.10.10">
    <property type="entry name" value="Winged helix-like DNA-binding domain superfamily/Winged helix DNA-binding domain"/>
    <property type="match status" value="1"/>
</dbReference>
<dbReference type="SUPFAM" id="SSF46689">
    <property type="entry name" value="Homeodomain-like"/>
    <property type="match status" value="1"/>
</dbReference>
<dbReference type="InterPro" id="IPR002622">
    <property type="entry name" value="Transposase_14"/>
</dbReference>
<evidence type="ECO:0000313" key="2">
    <source>
        <dbReference type="EMBL" id="PWD81197.1"/>
    </source>
</evidence>
<protein>
    <submittedName>
        <fullName evidence="2">Transposase</fullName>
    </submittedName>
</protein>
<comment type="caution">
    <text evidence="2">The sequence shown here is derived from an EMBL/GenBank/DDBJ whole genome shotgun (WGS) entry which is preliminary data.</text>
</comment>
<evidence type="ECO:0000259" key="1">
    <source>
        <dbReference type="Pfam" id="PF01710"/>
    </source>
</evidence>
<reference evidence="3" key="1">
    <citation type="submission" date="2018-05" db="EMBL/GenBank/DDBJ databases">
        <title>Ignatzschineria dubaiensis sp. nov., isolated from necrotic foot tissues of dromedaries (Camelus dromedarius) and associated maggots in Dubai, United Arab Emirates.</title>
        <authorList>
            <person name="Tsang C.C."/>
            <person name="Tang J.Y.M."/>
            <person name="Fong J.Y.H."/>
            <person name="Kinne J."/>
            <person name="Lee H.H."/>
            <person name="Joseph M."/>
            <person name="Jose S."/>
            <person name="Schuster R.K."/>
            <person name="Tang Y."/>
            <person name="Sivakumar S."/>
            <person name="Chen J.H.K."/>
            <person name="Teng J.L.L."/>
            <person name="Lau S.K.P."/>
            <person name="Wernery U."/>
            <person name="Woo P.C.Y."/>
        </authorList>
    </citation>
    <scope>NUCLEOTIDE SEQUENCE [LARGE SCALE GENOMIC DNA]</scope>
    <source>
        <strain evidence="3">KCTC 22644</strain>
    </source>
</reference>
<proteinExistence type="predicted"/>
<name>A0A2U2AEZ3_9GAMM</name>
<dbReference type="AlphaFoldDB" id="A0A2U2AEZ3"/>
<dbReference type="InterPro" id="IPR009057">
    <property type="entry name" value="Homeodomain-like_sf"/>
</dbReference>